<evidence type="ECO:0000313" key="3">
    <source>
        <dbReference type="Proteomes" id="UP000467700"/>
    </source>
</evidence>
<feature type="compositionally biased region" description="Basic and acidic residues" evidence="1">
    <location>
        <begin position="389"/>
        <end position="398"/>
    </location>
</feature>
<dbReference type="OrthoDB" id="2610860at2759"/>
<feature type="compositionally biased region" description="Basic and acidic residues" evidence="1">
    <location>
        <begin position="487"/>
        <end position="496"/>
    </location>
</feature>
<gene>
    <name evidence="2" type="ORF">AAE3_LOCUS455</name>
</gene>
<keyword evidence="3" id="KW-1185">Reference proteome</keyword>
<accession>A0A8S0XCT9</accession>
<dbReference type="EMBL" id="CACVBS010000001">
    <property type="protein sequence ID" value="CAA7257366.1"/>
    <property type="molecule type" value="Genomic_DNA"/>
</dbReference>
<evidence type="ECO:0000313" key="2">
    <source>
        <dbReference type="EMBL" id="CAA7257366.1"/>
    </source>
</evidence>
<name>A0A8S0XCT9_CYCAE</name>
<reference evidence="2 3" key="1">
    <citation type="submission" date="2020-01" db="EMBL/GenBank/DDBJ databases">
        <authorList>
            <person name="Gupta K D."/>
        </authorList>
    </citation>
    <scope>NUCLEOTIDE SEQUENCE [LARGE SCALE GENOMIC DNA]</scope>
</reference>
<sequence>MNLAAVQMPDHDIDDCSDFRLPGLVAHAANNSRLITAMAFSYSGIQNPRLLECHFHAPWGQCFDYLIQDLGPETFVIAQQKLAPFDRLSIQKWLKQKVAKKEEAKELERQRKANMLGKPIDVAAPPPFSTPGPPDVIMLADQVNVGGTDAADLEGEDDEEAELLAETSFETLPDARTEEKAPDFSIFKAFKFLNRETGDIITSADFPQNPADWDIVRVAAARVLLLAELKPPPSRHSEDEGAFQFALDNNIRKAMLQAFEQAERAFAADDKVGALVAIAVSGEWWAWKLVKREDAIPSPVSLEMEPAVPPAPQQQEETRRSLRLEKLAARQAEATAQDSQEQAKDGRGQGSIVLRLRSKPKQWYKEPDSDPDGENDNDKVSVRRATSKKGKEPDDRVRTVLQNAKLGYSDQAKATVLDALPTSGKWSDIMRLSTPASNQAFYILHYFIEHGRLPTREQAQPDNPGPSGNSGESRKRTAESTSVEDEQTLKKQRMDTNGEGEDVTSDGCMTPANDD</sequence>
<evidence type="ECO:0000256" key="1">
    <source>
        <dbReference type="SAM" id="MobiDB-lite"/>
    </source>
</evidence>
<protein>
    <submittedName>
        <fullName evidence="2">Uncharacterized protein</fullName>
    </submittedName>
</protein>
<organism evidence="2 3">
    <name type="scientific">Cyclocybe aegerita</name>
    <name type="common">Black poplar mushroom</name>
    <name type="synonym">Agrocybe aegerita</name>
    <dbReference type="NCBI Taxonomy" id="1973307"/>
    <lineage>
        <taxon>Eukaryota</taxon>
        <taxon>Fungi</taxon>
        <taxon>Dikarya</taxon>
        <taxon>Basidiomycota</taxon>
        <taxon>Agaricomycotina</taxon>
        <taxon>Agaricomycetes</taxon>
        <taxon>Agaricomycetidae</taxon>
        <taxon>Agaricales</taxon>
        <taxon>Agaricineae</taxon>
        <taxon>Bolbitiaceae</taxon>
        <taxon>Cyclocybe</taxon>
    </lineage>
</organism>
<comment type="caution">
    <text evidence="2">The sequence shown here is derived from an EMBL/GenBank/DDBJ whole genome shotgun (WGS) entry which is preliminary data.</text>
</comment>
<feature type="region of interest" description="Disordered" evidence="1">
    <location>
        <begin position="455"/>
        <end position="515"/>
    </location>
</feature>
<feature type="region of interest" description="Disordered" evidence="1">
    <location>
        <begin position="329"/>
        <end position="398"/>
    </location>
</feature>
<dbReference type="AlphaFoldDB" id="A0A8S0XCT9"/>
<dbReference type="Proteomes" id="UP000467700">
    <property type="component" value="Unassembled WGS sequence"/>
</dbReference>
<feature type="compositionally biased region" description="Polar residues" evidence="1">
    <location>
        <begin position="457"/>
        <end position="471"/>
    </location>
</feature>
<proteinExistence type="predicted"/>